<proteinExistence type="predicted"/>
<gene>
    <name evidence="4" type="ORF">M501DRAFT_909614</name>
</gene>
<evidence type="ECO:0000313" key="5">
    <source>
        <dbReference type="Proteomes" id="UP000799429"/>
    </source>
</evidence>
<dbReference type="GO" id="GO:0016491">
    <property type="term" value="F:oxidoreductase activity"/>
    <property type="evidence" value="ECO:0007669"/>
    <property type="project" value="UniProtKB-KW"/>
</dbReference>
<dbReference type="Pfam" id="PF05368">
    <property type="entry name" value="NmrA"/>
    <property type="match status" value="1"/>
</dbReference>
<evidence type="ECO:0000259" key="3">
    <source>
        <dbReference type="Pfam" id="PF05368"/>
    </source>
</evidence>
<dbReference type="InterPro" id="IPR008030">
    <property type="entry name" value="NmrA-like"/>
</dbReference>
<dbReference type="OrthoDB" id="9984533at2759"/>
<dbReference type="Gene3D" id="3.90.25.10">
    <property type="entry name" value="UDP-galactose 4-epimerase, domain 1"/>
    <property type="match status" value="1"/>
</dbReference>
<comment type="caution">
    <text evidence="4">The sequence shown here is derived from an EMBL/GenBank/DDBJ whole genome shotgun (WGS) entry which is preliminary data.</text>
</comment>
<dbReference type="InterPro" id="IPR051609">
    <property type="entry name" value="NmrA/Isoflavone_reductase-like"/>
</dbReference>
<dbReference type="AlphaFoldDB" id="A0A9P4SBW8"/>
<evidence type="ECO:0000313" key="4">
    <source>
        <dbReference type="EMBL" id="KAF2839811.1"/>
    </source>
</evidence>
<evidence type="ECO:0000256" key="2">
    <source>
        <dbReference type="ARBA" id="ARBA00023002"/>
    </source>
</evidence>
<feature type="non-terminal residue" evidence="4">
    <location>
        <position position="264"/>
    </location>
</feature>
<dbReference type="EMBL" id="MU006094">
    <property type="protein sequence ID" value="KAF2839811.1"/>
    <property type="molecule type" value="Genomic_DNA"/>
</dbReference>
<dbReference type="InterPro" id="IPR036291">
    <property type="entry name" value="NAD(P)-bd_dom_sf"/>
</dbReference>
<evidence type="ECO:0000256" key="1">
    <source>
        <dbReference type="ARBA" id="ARBA00022857"/>
    </source>
</evidence>
<dbReference type="PANTHER" id="PTHR47706">
    <property type="entry name" value="NMRA-LIKE FAMILY PROTEIN"/>
    <property type="match status" value="1"/>
</dbReference>
<organism evidence="4 5">
    <name type="scientific">Patellaria atrata CBS 101060</name>
    <dbReference type="NCBI Taxonomy" id="1346257"/>
    <lineage>
        <taxon>Eukaryota</taxon>
        <taxon>Fungi</taxon>
        <taxon>Dikarya</taxon>
        <taxon>Ascomycota</taxon>
        <taxon>Pezizomycotina</taxon>
        <taxon>Dothideomycetes</taxon>
        <taxon>Dothideomycetes incertae sedis</taxon>
        <taxon>Patellariales</taxon>
        <taxon>Patellariaceae</taxon>
        <taxon>Patellaria</taxon>
    </lineage>
</organism>
<dbReference type="SUPFAM" id="SSF51735">
    <property type="entry name" value="NAD(P)-binding Rossmann-fold domains"/>
    <property type="match status" value="1"/>
</dbReference>
<feature type="domain" description="NmrA-like" evidence="3">
    <location>
        <begin position="3"/>
        <end position="240"/>
    </location>
</feature>
<dbReference type="PANTHER" id="PTHR47706:SF9">
    <property type="entry name" value="NMRA-LIKE DOMAIN-CONTAINING PROTEIN-RELATED"/>
    <property type="match status" value="1"/>
</dbReference>
<sequence length="264" mass="28858">IQNVVLIGSAGEVGRNILPSLLSAGFTVTLLTRPTSTLPNEPPYSNLPILRAAYNDNEGLQAAFTNQDAVVCSISATGNNDQILMLEVAAAVGIKRFVLSEFANRPDFVGLEDFQGPREMKTRIAKRAQELQDEKGMEWAGLVVGNFFDWSIKRFPVFGFSLPTQKAIIYDGGDTPITGVTMAHTGQAIAGILKLPLGKTNKHFLVRSVETTQSEILTAFEAVTGQKWMVENVNTRDLLEQGRAKKERGEKSYNLDLVVAQIFG</sequence>
<feature type="non-terminal residue" evidence="4">
    <location>
        <position position="1"/>
    </location>
</feature>
<dbReference type="Proteomes" id="UP000799429">
    <property type="component" value="Unassembled WGS sequence"/>
</dbReference>
<protein>
    <submittedName>
        <fullName evidence="4">NAD(P)-binding protein</fullName>
    </submittedName>
</protein>
<dbReference type="Gene3D" id="3.40.50.720">
    <property type="entry name" value="NAD(P)-binding Rossmann-like Domain"/>
    <property type="match status" value="1"/>
</dbReference>
<reference evidence="4" key="1">
    <citation type="journal article" date="2020" name="Stud. Mycol.">
        <title>101 Dothideomycetes genomes: a test case for predicting lifestyles and emergence of pathogens.</title>
        <authorList>
            <person name="Haridas S."/>
            <person name="Albert R."/>
            <person name="Binder M."/>
            <person name="Bloem J."/>
            <person name="Labutti K."/>
            <person name="Salamov A."/>
            <person name="Andreopoulos B."/>
            <person name="Baker S."/>
            <person name="Barry K."/>
            <person name="Bills G."/>
            <person name="Bluhm B."/>
            <person name="Cannon C."/>
            <person name="Castanera R."/>
            <person name="Culley D."/>
            <person name="Daum C."/>
            <person name="Ezra D."/>
            <person name="Gonzalez J."/>
            <person name="Henrissat B."/>
            <person name="Kuo A."/>
            <person name="Liang C."/>
            <person name="Lipzen A."/>
            <person name="Lutzoni F."/>
            <person name="Magnuson J."/>
            <person name="Mondo S."/>
            <person name="Nolan M."/>
            <person name="Ohm R."/>
            <person name="Pangilinan J."/>
            <person name="Park H.-J."/>
            <person name="Ramirez L."/>
            <person name="Alfaro M."/>
            <person name="Sun H."/>
            <person name="Tritt A."/>
            <person name="Yoshinaga Y."/>
            <person name="Zwiers L.-H."/>
            <person name="Turgeon B."/>
            <person name="Goodwin S."/>
            <person name="Spatafora J."/>
            <person name="Crous P."/>
            <person name="Grigoriev I."/>
        </authorList>
    </citation>
    <scope>NUCLEOTIDE SEQUENCE</scope>
    <source>
        <strain evidence="4">CBS 101060</strain>
    </source>
</reference>
<accession>A0A9P4SBW8</accession>
<keyword evidence="5" id="KW-1185">Reference proteome</keyword>
<name>A0A9P4SBW8_9PEZI</name>
<keyword evidence="1" id="KW-0521">NADP</keyword>
<keyword evidence="2" id="KW-0560">Oxidoreductase</keyword>